<reference evidence="1 2" key="1">
    <citation type="submission" date="2019-09" db="EMBL/GenBank/DDBJ databases">
        <title>Bird 10,000 Genomes (B10K) Project - Family phase.</title>
        <authorList>
            <person name="Zhang G."/>
        </authorList>
    </citation>
    <scope>NUCLEOTIDE SEQUENCE [LARGE SCALE GENOMIC DNA]</scope>
    <source>
        <strain evidence="1">B10K-DU-029-80</strain>
        <tissue evidence="1">Muscle</tissue>
    </source>
</reference>
<feature type="non-terminal residue" evidence="1">
    <location>
        <position position="139"/>
    </location>
</feature>
<name>A0A7K6P1Q5_PEDTO</name>
<evidence type="ECO:0000313" key="2">
    <source>
        <dbReference type="Proteomes" id="UP000565207"/>
    </source>
</evidence>
<comment type="caution">
    <text evidence="1">The sequence shown here is derived from an EMBL/GenBank/DDBJ whole genome shotgun (WGS) entry which is preliminary data.</text>
</comment>
<sequence>WIVEENSINYHLWVCLKPPLGHSYIPEMDTRDQMPARPSRVRVALECICARGMLLGESLCFLHQPEDQSSFVLRTLCTGSYLDLAKVTCCVQGLVTSAWLLLPESRHCELTALPSSQSCRFQLTGPFKTDMYFEIAFAV</sequence>
<keyword evidence="2" id="KW-1185">Reference proteome</keyword>
<accession>A0A7K6P1Q5</accession>
<dbReference type="EMBL" id="VZRU01021090">
    <property type="protein sequence ID" value="NWW55139.1"/>
    <property type="molecule type" value="Genomic_DNA"/>
</dbReference>
<dbReference type="Proteomes" id="UP000565207">
    <property type="component" value="Unassembled WGS sequence"/>
</dbReference>
<proteinExistence type="predicted"/>
<gene>
    <name evidence="1" type="primary">Itpripl1_4</name>
    <name evidence="1" type="ORF">PEDTOR_R14985</name>
</gene>
<protein>
    <submittedName>
        <fullName evidence="1">IPIL1 protein</fullName>
    </submittedName>
</protein>
<organism evidence="1 2">
    <name type="scientific">Pedionomus torquatus</name>
    <name type="common">Plains-wanderer</name>
    <dbReference type="NCBI Taxonomy" id="227192"/>
    <lineage>
        <taxon>Eukaryota</taxon>
        <taxon>Metazoa</taxon>
        <taxon>Chordata</taxon>
        <taxon>Craniata</taxon>
        <taxon>Vertebrata</taxon>
        <taxon>Euteleostomi</taxon>
        <taxon>Archelosauria</taxon>
        <taxon>Archosauria</taxon>
        <taxon>Dinosauria</taxon>
        <taxon>Saurischia</taxon>
        <taxon>Theropoda</taxon>
        <taxon>Coelurosauria</taxon>
        <taxon>Aves</taxon>
        <taxon>Neognathae</taxon>
        <taxon>Neoaves</taxon>
        <taxon>Charadriiformes</taxon>
        <taxon>Pedionomidae</taxon>
        <taxon>Pedionomus</taxon>
    </lineage>
</organism>
<dbReference type="AlphaFoldDB" id="A0A7K6P1Q5"/>
<evidence type="ECO:0000313" key="1">
    <source>
        <dbReference type="EMBL" id="NWW55139.1"/>
    </source>
</evidence>
<feature type="non-terminal residue" evidence="1">
    <location>
        <position position="1"/>
    </location>
</feature>